<evidence type="ECO:0000256" key="7">
    <source>
        <dbReference type="ARBA" id="ARBA00023052"/>
    </source>
</evidence>
<dbReference type="InterPro" id="IPR020826">
    <property type="entry name" value="Transketolase_BS"/>
</dbReference>
<dbReference type="InterPro" id="IPR033247">
    <property type="entry name" value="Transketolase_fam"/>
</dbReference>
<dbReference type="InterPro" id="IPR005474">
    <property type="entry name" value="Transketolase_N"/>
</dbReference>
<keyword evidence="11" id="KW-1185">Reference proteome</keyword>
<comment type="cofactor">
    <cofactor evidence="1">
        <name>Mg(2+)</name>
        <dbReference type="ChEBI" id="CHEBI:18420"/>
    </cofactor>
</comment>
<comment type="cofactor">
    <cofactor evidence="2">
        <name>thiamine diphosphate</name>
        <dbReference type="ChEBI" id="CHEBI:58937"/>
    </cofactor>
</comment>
<reference evidence="10 11" key="1">
    <citation type="submission" date="2023-01" db="EMBL/GenBank/DDBJ databases">
        <title>Characterization of estradiol degrading bacteria Microbacterium sp. MZT7 and reveal degrading genes through genome analysis.</title>
        <authorList>
            <person name="Hao P."/>
            <person name="Gao Y."/>
        </authorList>
    </citation>
    <scope>NUCLEOTIDE SEQUENCE [LARGE SCALE GENOMIC DNA]</scope>
    <source>
        <strain evidence="10 11">MZT7</strain>
    </source>
</reference>
<evidence type="ECO:0000256" key="2">
    <source>
        <dbReference type="ARBA" id="ARBA00001964"/>
    </source>
</evidence>
<name>A0ABY3RWI4_9MICO</name>
<dbReference type="SUPFAM" id="SSF52922">
    <property type="entry name" value="TK C-terminal domain-like"/>
    <property type="match status" value="1"/>
</dbReference>
<dbReference type="InterPro" id="IPR029061">
    <property type="entry name" value="THDP-binding"/>
</dbReference>
<keyword evidence="5" id="KW-0479">Metal-binding</keyword>
<comment type="catalytic activity">
    <reaction evidence="8">
        <text>D-sedoheptulose 7-phosphate + D-glyceraldehyde 3-phosphate = aldehydo-D-ribose 5-phosphate + D-xylulose 5-phosphate</text>
        <dbReference type="Rhea" id="RHEA:10508"/>
        <dbReference type="ChEBI" id="CHEBI:57483"/>
        <dbReference type="ChEBI" id="CHEBI:57737"/>
        <dbReference type="ChEBI" id="CHEBI:58273"/>
        <dbReference type="ChEBI" id="CHEBI:59776"/>
        <dbReference type="EC" id="2.2.1.1"/>
    </reaction>
</comment>
<dbReference type="PANTHER" id="PTHR43522">
    <property type="entry name" value="TRANSKETOLASE"/>
    <property type="match status" value="1"/>
</dbReference>
<dbReference type="Gene3D" id="3.40.50.920">
    <property type="match status" value="1"/>
</dbReference>
<dbReference type="SUPFAM" id="SSF52518">
    <property type="entry name" value="Thiamin diphosphate-binding fold (THDP-binding)"/>
    <property type="match status" value="2"/>
</dbReference>
<evidence type="ECO:0000313" key="11">
    <source>
        <dbReference type="Proteomes" id="UP001199642"/>
    </source>
</evidence>
<comment type="similarity">
    <text evidence="3">Belongs to the transketolase family.</text>
</comment>
<gene>
    <name evidence="10" type="ORF">K8F61_05575</name>
</gene>
<organism evidence="10 11">
    <name type="scientific">Microbacterium resistens</name>
    <dbReference type="NCBI Taxonomy" id="156977"/>
    <lineage>
        <taxon>Bacteria</taxon>
        <taxon>Bacillati</taxon>
        <taxon>Actinomycetota</taxon>
        <taxon>Actinomycetes</taxon>
        <taxon>Micrococcales</taxon>
        <taxon>Microbacteriaceae</taxon>
        <taxon>Microbacterium</taxon>
    </lineage>
</organism>
<dbReference type="InterPro" id="IPR005475">
    <property type="entry name" value="Transketolase-like_Pyr-bd"/>
</dbReference>
<dbReference type="RefSeq" id="WP_231820976.1">
    <property type="nucleotide sequence ID" value="NZ_CP082781.1"/>
</dbReference>
<evidence type="ECO:0000256" key="3">
    <source>
        <dbReference type="ARBA" id="ARBA00007131"/>
    </source>
</evidence>
<evidence type="ECO:0000256" key="4">
    <source>
        <dbReference type="ARBA" id="ARBA00022679"/>
    </source>
</evidence>
<evidence type="ECO:0000256" key="1">
    <source>
        <dbReference type="ARBA" id="ARBA00001946"/>
    </source>
</evidence>
<evidence type="ECO:0000259" key="9">
    <source>
        <dbReference type="SMART" id="SM00861"/>
    </source>
</evidence>
<keyword evidence="4" id="KW-0808">Transferase</keyword>
<dbReference type="InterPro" id="IPR055152">
    <property type="entry name" value="Transketolase-like_C_2"/>
</dbReference>
<dbReference type="InterPro" id="IPR009014">
    <property type="entry name" value="Transketo_C/PFOR_II"/>
</dbReference>
<dbReference type="Pfam" id="PF22613">
    <property type="entry name" value="Transketolase_C_1"/>
    <property type="match status" value="1"/>
</dbReference>
<dbReference type="PANTHER" id="PTHR43522:SF2">
    <property type="entry name" value="TRANSKETOLASE 1-RELATED"/>
    <property type="match status" value="1"/>
</dbReference>
<proteinExistence type="inferred from homology"/>
<dbReference type="PROSITE" id="PS00802">
    <property type="entry name" value="TRANSKETOLASE_2"/>
    <property type="match status" value="1"/>
</dbReference>
<evidence type="ECO:0000313" key="10">
    <source>
        <dbReference type="EMBL" id="UGS27655.1"/>
    </source>
</evidence>
<dbReference type="Pfam" id="PF02779">
    <property type="entry name" value="Transket_pyr"/>
    <property type="match status" value="1"/>
</dbReference>
<dbReference type="Proteomes" id="UP001199642">
    <property type="component" value="Chromosome"/>
</dbReference>
<dbReference type="Pfam" id="PF00456">
    <property type="entry name" value="Transketolase_N"/>
    <property type="match status" value="1"/>
</dbReference>
<dbReference type="CDD" id="cd02012">
    <property type="entry name" value="TPP_TK"/>
    <property type="match status" value="1"/>
</dbReference>
<evidence type="ECO:0000256" key="5">
    <source>
        <dbReference type="ARBA" id="ARBA00022723"/>
    </source>
</evidence>
<evidence type="ECO:0000256" key="6">
    <source>
        <dbReference type="ARBA" id="ARBA00022842"/>
    </source>
</evidence>
<feature type="domain" description="Transketolase-like pyrimidine-binding" evidence="9">
    <location>
        <begin position="382"/>
        <end position="551"/>
    </location>
</feature>
<evidence type="ECO:0000256" key="8">
    <source>
        <dbReference type="ARBA" id="ARBA00049473"/>
    </source>
</evidence>
<protein>
    <submittedName>
        <fullName evidence="10">Transketolase</fullName>
    </submittedName>
</protein>
<accession>A0ABY3RWI4</accession>
<keyword evidence="7" id="KW-0786">Thiamine pyrophosphate</keyword>
<keyword evidence="6" id="KW-0460">Magnesium</keyword>
<dbReference type="CDD" id="cd07033">
    <property type="entry name" value="TPP_PYR_DXS_TK_like"/>
    <property type="match status" value="1"/>
</dbReference>
<dbReference type="SMART" id="SM00861">
    <property type="entry name" value="Transket_pyr"/>
    <property type="match status" value="1"/>
</dbReference>
<dbReference type="EMBL" id="CP082781">
    <property type="protein sequence ID" value="UGS27655.1"/>
    <property type="molecule type" value="Genomic_DNA"/>
</dbReference>
<dbReference type="Gene3D" id="3.40.50.970">
    <property type="match status" value="2"/>
</dbReference>
<sequence>MPADRLVHRAVVGARDAEEERAVRAAIAIPAVAVQRKGHGHAGTAMAMAPVAHVLFQRILRHNPAHPAWTGRDRFVLSAGHASLVLYTQLFLTGYGLTIDDIAASRTLGARTPGHPELGHTAGVEMSTGPLGQGVASAVGIALAMRRDEALHGAGAGLWDRTVFVLAGDGCLQEGVSGEASSLAGTLGVDNLVLIWDDNGITIDGGTDVAFGEDVRARYRAYGWRVLEVDDHRDLAQIERVLTDARERQGAPTLVAVRSVIGAPAPHRSGTPAAHSGGLGAEETQAVLELLGYPSESRLEDLIDDGILATTRAALARGEELERTWQEDEARWRNAHPGLAAARDRLAASSAVPTVLGARDPDAAEALAVLDGLRFPEEGEPVATRKANGQVIAALQRWGGLWGGSADLSESTNVAIPGDAVSAAAPGGAFLPFGIREHAMAAILSGIALHGLWRPFGSTYLAFSDYQRPAIRLAALMGLPTVYVYTHDSVAVGEDGPTHQPVEQVASLRTVPGLAVIRPADTAEVIGAWRRLLVRPSGPAALVLSRQGLPTLPGGAEASRLTASGGYVRWQHDAGDDLALLATGSEVAVAVAAARMLADDGVAVRVVSLPSLEWFAQSDPAWQEEVLPASVSARVAIEAGRGDGWYRWVGRDGRVVGVETFGESGAGEEILARHGITPEHVADVARGLLAQRAAARPA</sequence>